<dbReference type="Proteomes" id="UP000515202">
    <property type="component" value="Unplaced"/>
</dbReference>
<name>A0A6P6C3N9_PTEVA</name>
<dbReference type="GeneID" id="105309493"/>
<organism evidence="1 2">
    <name type="scientific">Pteropus vampyrus</name>
    <name type="common">Large flying fox</name>
    <dbReference type="NCBI Taxonomy" id="132908"/>
    <lineage>
        <taxon>Eukaryota</taxon>
        <taxon>Metazoa</taxon>
        <taxon>Chordata</taxon>
        <taxon>Craniata</taxon>
        <taxon>Vertebrata</taxon>
        <taxon>Euteleostomi</taxon>
        <taxon>Mammalia</taxon>
        <taxon>Eutheria</taxon>
        <taxon>Laurasiatheria</taxon>
        <taxon>Chiroptera</taxon>
        <taxon>Yinpterochiroptera</taxon>
        <taxon>Pteropodoidea</taxon>
        <taxon>Pteropodidae</taxon>
        <taxon>Pteropodinae</taxon>
        <taxon>Pteropus</taxon>
    </lineage>
</organism>
<sequence length="158" mass="17471">MLAMRNKVLTGTGLRSLALQSWQADSCFCPSQVCFLLLDGLLGTQLLSRYPNSLSHFLRDSSEDISLRSAPCSGAYWMPGSPCSRRPTSLGLAQYTLDPVTSSAQKLQHRGSSRSRRRDSLLSLPPPCQVGHCVLQPRTLWFSPFPVFSHPVHGQRSL</sequence>
<dbReference type="RefSeq" id="XP_023382008.1">
    <property type="nucleotide sequence ID" value="XM_023526240.1"/>
</dbReference>
<protein>
    <submittedName>
        <fullName evidence="2">Uncharacterized protein LOC105309493 isoform X4</fullName>
    </submittedName>
</protein>
<reference evidence="2" key="1">
    <citation type="submission" date="2025-08" db="UniProtKB">
        <authorList>
            <consortium name="RefSeq"/>
        </authorList>
    </citation>
    <scope>IDENTIFICATION</scope>
    <source>
        <tissue evidence="2">Kidney</tissue>
    </source>
</reference>
<evidence type="ECO:0000313" key="2">
    <source>
        <dbReference type="RefSeq" id="XP_023382008.1"/>
    </source>
</evidence>
<proteinExistence type="predicted"/>
<evidence type="ECO:0000313" key="1">
    <source>
        <dbReference type="Proteomes" id="UP000515202"/>
    </source>
</evidence>
<dbReference type="AlphaFoldDB" id="A0A6P6C3N9"/>
<gene>
    <name evidence="2" type="primary">LOC105309493</name>
</gene>
<keyword evidence="1" id="KW-1185">Reference proteome</keyword>
<accession>A0A6P6C3N9</accession>